<sequence>MLIKESSQVEKEFRSFLRAKSLKLSSLNLPTAFDAMAEFWTATRFCNVLAEDGDGIACYEGVTDHGRGTRLEIGLVRLLRLPFDPILAPSPVHRLRLRICYKWDMDVIKHVIPAGTWAFACWDANELSAFKQAIVNTAGFSTMRGKKPAEVTALLETVTSVSHQLKPEPGARQMWWGVM</sequence>
<reference evidence="1" key="1">
    <citation type="journal article" date="2014" name="Int. J. Syst. Evol. Microbiol.">
        <title>Complete genome sequence of Corynebacterium casei LMG S-19264T (=DSM 44701T), isolated from a smear-ripened cheese.</title>
        <authorList>
            <consortium name="US DOE Joint Genome Institute (JGI-PGF)"/>
            <person name="Walter F."/>
            <person name="Albersmeier A."/>
            <person name="Kalinowski J."/>
            <person name="Ruckert C."/>
        </authorList>
    </citation>
    <scope>NUCLEOTIDE SEQUENCE</scope>
    <source>
        <strain evidence="1">KCTC 12343</strain>
    </source>
</reference>
<protein>
    <submittedName>
        <fullName evidence="1">Uncharacterized protein</fullName>
    </submittedName>
</protein>
<name>A0AA87XW21_9BURK</name>
<accession>A0AA87XW21</accession>
<dbReference type="AlphaFoldDB" id="A0AA87XW21"/>
<dbReference type="Proteomes" id="UP000628442">
    <property type="component" value="Unassembled WGS sequence"/>
</dbReference>
<proteinExistence type="predicted"/>
<dbReference type="EMBL" id="BMWV01000005">
    <property type="protein sequence ID" value="GGY41277.1"/>
    <property type="molecule type" value="Genomic_DNA"/>
</dbReference>
<evidence type="ECO:0000313" key="1">
    <source>
        <dbReference type="EMBL" id="GGY41277.1"/>
    </source>
</evidence>
<reference evidence="1" key="2">
    <citation type="submission" date="2022-12" db="EMBL/GenBank/DDBJ databases">
        <authorList>
            <person name="Sun Q."/>
            <person name="Kim S."/>
        </authorList>
    </citation>
    <scope>NUCLEOTIDE SEQUENCE</scope>
    <source>
        <strain evidence="1">KCTC 12343</strain>
    </source>
</reference>
<comment type="caution">
    <text evidence="1">The sequence shown here is derived from an EMBL/GenBank/DDBJ whole genome shotgun (WGS) entry which is preliminary data.</text>
</comment>
<evidence type="ECO:0000313" key="2">
    <source>
        <dbReference type="Proteomes" id="UP000628442"/>
    </source>
</evidence>
<organism evidence="1 2">
    <name type="scientific">Pseudoduganella albidiflava</name>
    <dbReference type="NCBI Taxonomy" id="321983"/>
    <lineage>
        <taxon>Bacteria</taxon>
        <taxon>Pseudomonadati</taxon>
        <taxon>Pseudomonadota</taxon>
        <taxon>Betaproteobacteria</taxon>
        <taxon>Burkholderiales</taxon>
        <taxon>Oxalobacteraceae</taxon>
        <taxon>Telluria group</taxon>
        <taxon>Pseudoduganella</taxon>
    </lineage>
</organism>
<gene>
    <name evidence="1" type="ORF">GCM10007387_24020</name>
</gene>